<protein>
    <submittedName>
        <fullName evidence="1">Uncharacterized protein</fullName>
    </submittedName>
</protein>
<comment type="caution">
    <text evidence="1">The sequence shown here is derived from an EMBL/GenBank/DDBJ whole genome shotgun (WGS) entry which is preliminary data.</text>
</comment>
<accession>A0A7J3M2U5</accession>
<sequence>MNSFIRVYLAVRVMVSKLQNPFNHKKEFIFTAKTLQITFPAHLGIRGNILASLSFVPKIRSTKTLQGLKTAYELRVTFLKPPNSFFCETWKLLRDRRI</sequence>
<gene>
    <name evidence="1" type="ORF">ENT52_05590</name>
</gene>
<name>A0A7J3M2U5_ARCFL</name>
<dbReference type="AlphaFoldDB" id="A0A7J3M2U5"/>
<reference evidence="1" key="1">
    <citation type="journal article" date="2020" name="mSystems">
        <title>Genome- and Community-Level Interaction Insights into Carbon Utilization and Element Cycling Functions of Hydrothermarchaeota in Hydrothermal Sediment.</title>
        <authorList>
            <person name="Zhou Z."/>
            <person name="Liu Y."/>
            <person name="Xu W."/>
            <person name="Pan J."/>
            <person name="Luo Z.H."/>
            <person name="Li M."/>
        </authorList>
    </citation>
    <scope>NUCLEOTIDE SEQUENCE [LARGE SCALE GENOMIC DNA]</scope>
    <source>
        <strain evidence="1">SpSt-587</strain>
    </source>
</reference>
<dbReference type="EMBL" id="DSYZ01000109">
    <property type="protein sequence ID" value="HGT83181.1"/>
    <property type="molecule type" value="Genomic_DNA"/>
</dbReference>
<proteinExistence type="predicted"/>
<organism evidence="1">
    <name type="scientific">Archaeoglobus fulgidus</name>
    <dbReference type="NCBI Taxonomy" id="2234"/>
    <lineage>
        <taxon>Archaea</taxon>
        <taxon>Methanobacteriati</taxon>
        <taxon>Methanobacteriota</taxon>
        <taxon>Archaeoglobi</taxon>
        <taxon>Archaeoglobales</taxon>
        <taxon>Archaeoglobaceae</taxon>
        <taxon>Archaeoglobus</taxon>
    </lineage>
</organism>
<evidence type="ECO:0000313" key="1">
    <source>
        <dbReference type="EMBL" id="HGT83181.1"/>
    </source>
</evidence>